<name>A0AAN8QQD7_9TELE</name>
<accession>A0AAN8QQD7</accession>
<evidence type="ECO:0000313" key="1">
    <source>
        <dbReference type="EMBL" id="KAK6312274.1"/>
    </source>
</evidence>
<protein>
    <submittedName>
        <fullName evidence="1">Uncharacterized protein</fullName>
    </submittedName>
</protein>
<reference evidence="1 2" key="1">
    <citation type="submission" date="2021-04" db="EMBL/GenBank/DDBJ databases">
        <authorList>
            <person name="De Guttry C."/>
            <person name="Zahm M."/>
            <person name="Klopp C."/>
            <person name="Cabau C."/>
            <person name="Louis A."/>
            <person name="Berthelot C."/>
            <person name="Parey E."/>
            <person name="Roest Crollius H."/>
            <person name="Montfort J."/>
            <person name="Robinson-Rechavi M."/>
            <person name="Bucao C."/>
            <person name="Bouchez O."/>
            <person name="Gislard M."/>
            <person name="Lluch J."/>
            <person name="Milhes M."/>
            <person name="Lampietro C."/>
            <person name="Lopez Roques C."/>
            <person name="Donnadieu C."/>
            <person name="Braasch I."/>
            <person name="Desvignes T."/>
            <person name="Postlethwait J."/>
            <person name="Bobe J."/>
            <person name="Wedekind C."/>
            <person name="Guiguen Y."/>
        </authorList>
    </citation>
    <scope>NUCLEOTIDE SEQUENCE [LARGE SCALE GENOMIC DNA]</scope>
    <source>
        <strain evidence="1">Cs_M1</strain>
        <tissue evidence="1">Blood</tissue>
    </source>
</reference>
<gene>
    <name evidence="1" type="ORF">J4Q44_G00179380</name>
</gene>
<dbReference type="Proteomes" id="UP001356427">
    <property type="component" value="Unassembled WGS sequence"/>
</dbReference>
<proteinExistence type="predicted"/>
<keyword evidence="2" id="KW-1185">Reference proteome</keyword>
<organism evidence="1 2">
    <name type="scientific">Coregonus suidteri</name>
    <dbReference type="NCBI Taxonomy" id="861788"/>
    <lineage>
        <taxon>Eukaryota</taxon>
        <taxon>Metazoa</taxon>
        <taxon>Chordata</taxon>
        <taxon>Craniata</taxon>
        <taxon>Vertebrata</taxon>
        <taxon>Euteleostomi</taxon>
        <taxon>Actinopterygii</taxon>
        <taxon>Neopterygii</taxon>
        <taxon>Teleostei</taxon>
        <taxon>Protacanthopterygii</taxon>
        <taxon>Salmoniformes</taxon>
        <taxon>Salmonidae</taxon>
        <taxon>Coregoninae</taxon>
        <taxon>Coregonus</taxon>
    </lineage>
</organism>
<comment type="caution">
    <text evidence="1">The sequence shown here is derived from an EMBL/GenBank/DDBJ whole genome shotgun (WGS) entry which is preliminary data.</text>
</comment>
<sequence length="116" mass="13072">MDRESLGLLLSSNRHRKLAPIATVHSHCFLLLDRQRDIKALKASYVSLLSVSCHQTDEQPLPTISLTSFISTKTGILTRRHTKDSVTAAIFLLPDLFNEDPRGLYIMDKISPSLQR</sequence>
<dbReference type="AlphaFoldDB" id="A0AAN8QQD7"/>
<evidence type="ECO:0000313" key="2">
    <source>
        <dbReference type="Proteomes" id="UP001356427"/>
    </source>
</evidence>
<dbReference type="EMBL" id="JAGTTL010000015">
    <property type="protein sequence ID" value="KAK6312274.1"/>
    <property type="molecule type" value="Genomic_DNA"/>
</dbReference>